<dbReference type="Proteomes" id="UP000827284">
    <property type="component" value="Unassembled WGS sequence"/>
</dbReference>
<dbReference type="InterPro" id="IPR051130">
    <property type="entry name" value="Mito_struct-func_regulator"/>
</dbReference>
<evidence type="ECO:0000256" key="2">
    <source>
        <dbReference type="SAM" id="Phobius"/>
    </source>
</evidence>
<reference evidence="4" key="2">
    <citation type="journal article" date="2022" name="Microbiol. Resour. Announc.">
        <title>Whole-Genome Sequence of Entomortierella parvispora E1425, a Mucoromycotan Fungus Associated with Burkholderiaceae-Related Endosymbiotic Bacteria.</title>
        <authorList>
            <person name="Herlambang A."/>
            <person name="Guo Y."/>
            <person name="Takashima Y."/>
            <person name="Narisawa K."/>
            <person name="Ohta H."/>
            <person name="Nishizawa T."/>
        </authorList>
    </citation>
    <scope>NUCLEOTIDE SEQUENCE</scope>
    <source>
        <strain evidence="4">E1425</strain>
    </source>
</reference>
<feature type="transmembrane region" description="Helical" evidence="2">
    <location>
        <begin position="106"/>
        <end position="125"/>
    </location>
</feature>
<dbReference type="InterPro" id="IPR045307">
    <property type="entry name" value="ADCK1_dom"/>
</dbReference>
<keyword evidence="2" id="KW-0812">Transmembrane</keyword>
<sequence length="681" mass="78644">MPISRPACAIAFRWFSGQSRHVGSALLPTPRNVWQPQLHIRTLRTVANAPYSSIHYTTTPVSRAIRKSQSCWRLTRNLSTTPKTALTAQTDGRAPRSLWKQVKKGLWIGLGLGTLVSAVGIAWSPTYREHATIYSVAIFRSVATFVTGCLCMADYKVLHLRYASEGYTSDTYKAERKVVHQRCANRLLRLCRLNTGIYCKAGQHVASLTYIVPPEYTNTLSILQDRAPFKSMKEVEQVFREEFGKMPLELFREFDPLPLAAASLAQVHRAVTMDGRLAAVKVQYNDVRRLFKTDMWTMETLSNMVGFLFPEFELGWIVNEFRENLTSEFDFTNEARNGEATKERFKNRKDFYVPEIYWDLSSTKILTMEFINGIKVNDVEGLVKLGVSPKWVRTTLLEVFAEMMYQHGVVHCDPHAGNILITKDEFTGKSRFVLLDHGLYRTLDETFRYNYCKLWKALILNDQKLLNESSANIGIPENYVGFIPLIFIQRPANSTQKIGEGMTAAQRTEIRSSMKNVTMAEVFEFLEVLPRDMLLVFRTINLTRGIHQQLGGENVERFHINALYATRGVWTETRAEEQERRRKREQRKLDRLNGRWGRLASWWYGVQDNKDENSSEETRAHGKDLGLGPRNRWYLFGDTPTLKRSLLFLVDNFSMRWRLWVVEGMLRIWLWWAGKDVAKAL</sequence>
<gene>
    <name evidence="4" type="ORF">EMPS_02189</name>
</gene>
<protein>
    <submittedName>
        <fullName evidence="4">AarF domain-containing kinase</fullName>
    </submittedName>
</protein>
<evidence type="ECO:0000256" key="1">
    <source>
        <dbReference type="ARBA" id="ARBA00009670"/>
    </source>
</evidence>
<dbReference type="SUPFAM" id="SSF56112">
    <property type="entry name" value="Protein kinase-like (PK-like)"/>
    <property type="match status" value="1"/>
</dbReference>
<organism evidence="4 5">
    <name type="scientific">Entomortierella parvispora</name>
    <dbReference type="NCBI Taxonomy" id="205924"/>
    <lineage>
        <taxon>Eukaryota</taxon>
        <taxon>Fungi</taxon>
        <taxon>Fungi incertae sedis</taxon>
        <taxon>Mucoromycota</taxon>
        <taxon>Mortierellomycotina</taxon>
        <taxon>Mortierellomycetes</taxon>
        <taxon>Mortierellales</taxon>
        <taxon>Mortierellaceae</taxon>
        <taxon>Entomortierella</taxon>
    </lineage>
</organism>
<proteinExistence type="inferred from homology"/>
<dbReference type="AlphaFoldDB" id="A0A9P3H490"/>
<evidence type="ECO:0000313" key="4">
    <source>
        <dbReference type="EMBL" id="GJJ69840.1"/>
    </source>
</evidence>
<reference evidence="4" key="1">
    <citation type="submission" date="2021-11" db="EMBL/GenBank/DDBJ databases">
        <authorList>
            <person name="Herlambang A."/>
            <person name="Guo Y."/>
            <person name="Takashima Y."/>
            <person name="Nishizawa T."/>
        </authorList>
    </citation>
    <scope>NUCLEOTIDE SEQUENCE</scope>
    <source>
        <strain evidence="4">E1425</strain>
    </source>
</reference>
<keyword evidence="4" id="KW-0808">Transferase</keyword>
<keyword evidence="5" id="KW-1185">Reference proteome</keyword>
<evidence type="ECO:0000259" key="3">
    <source>
        <dbReference type="Pfam" id="PF03109"/>
    </source>
</evidence>
<accession>A0A9P3H490</accession>
<feature type="domain" description="ABC1 atypical kinase-like" evidence="3">
    <location>
        <begin position="223"/>
        <end position="469"/>
    </location>
</feature>
<dbReference type="CDD" id="cd13969">
    <property type="entry name" value="ADCK1-like"/>
    <property type="match status" value="1"/>
</dbReference>
<dbReference type="EMBL" id="BQFW01000003">
    <property type="protein sequence ID" value="GJJ69840.1"/>
    <property type="molecule type" value="Genomic_DNA"/>
</dbReference>
<keyword evidence="2" id="KW-0472">Membrane</keyword>
<name>A0A9P3H490_9FUNG</name>
<evidence type="ECO:0000313" key="5">
    <source>
        <dbReference type="Proteomes" id="UP000827284"/>
    </source>
</evidence>
<dbReference type="OrthoDB" id="427480at2759"/>
<dbReference type="InterPro" id="IPR004147">
    <property type="entry name" value="ABC1_dom"/>
</dbReference>
<dbReference type="InterPro" id="IPR011009">
    <property type="entry name" value="Kinase-like_dom_sf"/>
</dbReference>
<comment type="similarity">
    <text evidence="1">Belongs to the protein kinase superfamily. ADCK protein kinase family.</text>
</comment>
<keyword evidence="4" id="KW-0418">Kinase</keyword>
<comment type="caution">
    <text evidence="4">The sequence shown here is derived from an EMBL/GenBank/DDBJ whole genome shotgun (WGS) entry which is preliminary data.</text>
</comment>
<dbReference type="Pfam" id="PF03109">
    <property type="entry name" value="ABC1"/>
    <property type="match status" value="1"/>
</dbReference>
<keyword evidence="2" id="KW-1133">Transmembrane helix</keyword>
<dbReference type="GO" id="GO:0016301">
    <property type="term" value="F:kinase activity"/>
    <property type="evidence" value="ECO:0007669"/>
    <property type="project" value="UniProtKB-KW"/>
</dbReference>
<dbReference type="PANTHER" id="PTHR43173">
    <property type="entry name" value="ABC1 FAMILY PROTEIN"/>
    <property type="match status" value="1"/>
</dbReference>
<dbReference type="PANTHER" id="PTHR43173:SF28">
    <property type="entry name" value="AARF DOMAIN CONTAINING KINASE 5"/>
    <property type="match status" value="1"/>
</dbReference>